<keyword evidence="5 6" id="KW-0413">Isomerase</keyword>
<reference evidence="10 11" key="1">
    <citation type="submission" date="2017-07" db="EMBL/GenBank/DDBJ databases">
        <title>Genome sequence of the Sordaria macrospora wild type strain R19027.</title>
        <authorList>
            <person name="Nowrousian M."/>
            <person name="Teichert I."/>
            <person name="Kueck U."/>
        </authorList>
    </citation>
    <scope>NUCLEOTIDE SEQUENCE [LARGE SCALE GENOMIC DNA]</scope>
    <source>
        <strain evidence="10 11">R19027</strain>
        <tissue evidence="10">Mycelium</tissue>
    </source>
</reference>
<dbReference type="GO" id="GO:0005783">
    <property type="term" value="C:endoplasmic reticulum"/>
    <property type="evidence" value="ECO:0007669"/>
    <property type="project" value="TreeGrafter"/>
</dbReference>
<dbReference type="InterPro" id="IPR001179">
    <property type="entry name" value="PPIase_FKBP_dom"/>
</dbReference>
<dbReference type="PROSITE" id="PS50059">
    <property type="entry name" value="FKBP_PPIASE"/>
    <property type="match status" value="1"/>
</dbReference>
<dbReference type="AlphaFoldDB" id="A0A8S8ZNB5"/>
<dbReference type="GO" id="GO:0003755">
    <property type="term" value="F:peptidyl-prolyl cis-trans isomerase activity"/>
    <property type="evidence" value="ECO:0007669"/>
    <property type="project" value="UniProtKB-KW"/>
</dbReference>
<evidence type="ECO:0000256" key="4">
    <source>
        <dbReference type="ARBA" id="ARBA00023110"/>
    </source>
</evidence>
<dbReference type="InterPro" id="IPR044609">
    <property type="entry name" value="FKBP2/11"/>
</dbReference>
<evidence type="ECO:0000256" key="3">
    <source>
        <dbReference type="ARBA" id="ARBA00013194"/>
    </source>
</evidence>
<protein>
    <recommendedName>
        <fullName evidence="3 6">peptidylprolyl isomerase</fullName>
        <ecNumber evidence="3 6">5.2.1.8</ecNumber>
    </recommendedName>
</protein>
<comment type="function">
    <text evidence="2">PPIases accelerate the folding of proteins. It catalyzes the cis-trans isomerization of proline imidic peptide bonds in oligopeptides.</text>
</comment>
<dbReference type="InterPro" id="IPR046357">
    <property type="entry name" value="PPIase_dom_sf"/>
</dbReference>
<evidence type="ECO:0000313" key="10">
    <source>
        <dbReference type="EMBL" id="KAA8629865.1"/>
    </source>
</evidence>
<name>A0A8S8ZNB5_SORMA</name>
<proteinExistence type="predicted"/>
<dbReference type="FunFam" id="3.10.50.40:FF:000006">
    <property type="entry name" value="Peptidyl-prolyl cis-trans isomerase"/>
    <property type="match status" value="1"/>
</dbReference>
<organism evidence="10 11">
    <name type="scientific">Sordaria macrospora</name>
    <dbReference type="NCBI Taxonomy" id="5147"/>
    <lineage>
        <taxon>Eukaryota</taxon>
        <taxon>Fungi</taxon>
        <taxon>Dikarya</taxon>
        <taxon>Ascomycota</taxon>
        <taxon>Pezizomycotina</taxon>
        <taxon>Sordariomycetes</taxon>
        <taxon>Sordariomycetidae</taxon>
        <taxon>Sordariales</taxon>
        <taxon>Sordariaceae</taxon>
        <taxon>Sordaria</taxon>
    </lineage>
</organism>
<feature type="coiled-coil region" evidence="7">
    <location>
        <begin position="157"/>
        <end position="195"/>
    </location>
</feature>
<gene>
    <name evidence="10" type="ORF">SMACR_07387</name>
</gene>
<evidence type="ECO:0000256" key="1">
    <source>
        <dbReference type="ARBA" id="ARBA00000971"/>
    </source>
</evidence>
<keyword evidence="4 6" id="KW-0697">Rotamase</keyword>
<keyword evidence="8" id="KW-0732">Signal</keyword>
<evidence type="ECO:0000256" key="5">
    <source>
        <dbReference type="ARBA" id="ARBA00023235"/>
    </source>
</evidence>
<evidence type="ECO:0000259" key="9">
    <source>
        <dbReference type="PROSITE" id="PS50059"/>
    </source>
</evidence>
<evidence type="ECO:0000256" key="2">
    <source>
        <dbReference type="ARBA" id="ARBA00002388"/>
    </source>
</evidence>
<comment type="catalytic activity">
    <reaction evidence="1 6">
        <text>[protein]-peptidylproline (omega=180) = [protein]-peptidylproline (omega=0)</text>
        <dbReference type="Rhea" id="RHEA:16237"/>
        <dbReference type="Rhea" id="RHEA-COMP:10747"/>
        <dbReference type="Rhea" id="RHEA-COMP:10748"/>
        <dbReference type="ChEBI" id="CHEBI:83833"/>
        <dbReference type="ChEBI" id="CHEBI:83834"/>
        <dbReference type="EC" id="5.2.1.8"/>
    </reaction>
</comment>
<dbReference type="EC" id="5.2.1.8" evidence="3 6"/>
<dbReference type="Pfam" id="PF00254">
    <property type="entry name" value="FKBP_C"/>
    <property type="match status" value="1"/>
</dbReference>
<feature type="domain" description="PPIase FKBP-type" evidence="9">
    <location>
        <begin position="41"/>
        <end position="143"/>
    </location>
</feature>
<feature type="signal peptide" evidence="8">
    <location>
        <begin position="1"/>
        <end position="20"/>
    </location>
</feature>
<accession>A0A8S8ZNB5</accession>
<sequence>MKSILLSLSLLASATVGVLASEELGIDVTVPVECARKTRKGDKINVHYRGTLQSNGQQPSMCSALRAMLTSVTAPGYDRGSPFSFKLGGGQVIKGWDEGLVDMCIGEKRTLTVPPSYGYGQRSIGPIPAGSTLVFETELVGIDGVPKPESIVYKKAAEKAEEAASTVDEKAADATDKAGEKIAEATEKVEEKVEQASANVAEKVASVVSGAAEAVKTVVADTDDLQEHNEL</sequence>
<evidence type="ECO:0000256" key="7">
    <source>
        <dbReference type="SAM" id="Coils"/>
    </source>
</evidence>
<comment type="caution">
    <text evidence="10">The sequence shown here is derived from an EMBL/GenBank/DDBJ whole genome shotgun (WGS) entry which is preliminary data.</text>
</comment>
<dbReference type="SUPFAM" id="SSF54534">
    <property type="entry name" value="FKBP-like"/>
    <property type="match status" value="1"/>
</dbReference>
<dbReference type="PANTHER" id="PTHR45779">
    <property type="entry name" value="PEPTIDYLPROLYL ISOMERASE"/>
    <property type="match status" value="1"/>
</dbReference>
<dbReference type="PANTHER" id="PTHR45779:SF7">
    <property type="entry name" value="PEPTIDYLPROLYL ISOMERASE"/>
    <property type="match status" value="1"/>
</dbReference>
<dbReference type="OMA" id="DKINVHY"/>
<dbReference type="Gene3D" id="3.10.50.40">
    <property type="match status" value="1"/>
</dbReference>
<dbReference type="Proteomes" id="UP000433876">
    <property type="component" value="Unassembled WGS sequence"/>
</dbReference>
<evidence type="ECO:0000256" key="8">
    <source>
        <dbReference type="SAM" id="SignalP"/>
    </source>
</evidence>
<evidence type="ECO:0000313" key="11">
    <source>
        <dbReference type="Proteomes" id="UP000433876"/>
    </source>
</evidence>
<evidence type="ECO:0000256" key="6">
    <source>
        <dbReference type="PROSITE-ProRule" id="PRU00277"/>
    </source>
</evidence>
<keyword evidence="7" id="KW-0175">Coiled coil</keyword>
<dbReference type="EMBL" id="NMPR01000122">
    <property type="protein sequence ID" value="KAA8629865.1"/>
    <property type="molecule type" value="Genomic_DNA"/>
</dbReference>
<dbReference type="VEuPathDB" id="FungiDB:SMAC_07387"/>
<feature type="chain" id="PRO_5035836337" description="peptidylprolyl isomerase" evidence="8">
    <location>
        <begin position="21"/>
        <end position="231"/>
    </location>
</feature>